<dbReference type="AlphaFoldDB" id="A0A8K0NBE7"/>
<name>A0A8K0NBE7_COCNU</name>
<comment type="caution">
    <text evidence="3">The sequence shown here is derived from an EMBL/GenBank/DDBJ whole genome shotgun (WGS) entry which is preliminary data.</text>
</comment>
<dbReference type="Pfam" id="PF13202">
    <property type="entry name" value="EF-hand_5"/>
    <property type="match status" value="1"/>
</dbReference>
<dbReference type="InterPro" id="IPR011992">
    <property type="entry name" value="EF-hand-dom_pair"/>
</dbReference>
<keyword evidence="4" id="KW-1185">Reference proteome</keyword>
<dbReference type="InterPro" id="IPR018247">
    <property type="entry name" value="EF_Hand_1_Ca_BS"/>
</dbReference>
<feature type="domain" description="EF-hand" evidence="2">
    <location>
        <begin position="1"/>
        <end position="36"/>
    </location>
</feature>
<evidence type="ECO:0000313" key="4">
    <source>
        <dbReference type="Proteomes" id="UP000797356"/>
    </source>
</evidence>
<dbReference type="OrthoDB" id="1914225at2759"/>
<dbReference type="PROSITE" id="PS00018">
    <property type="entry name" value="EF_HAND_1"/>
    <property type="match status" value="1"/>
</dbReference>
<evidence type="ECO:0000313" key="3">
    <source>
        <dbReference type="EMBL" id="KAG1366618.1"/>
    </source>
</evidence>
<dbReference type="SUPFAM" id="SSF47473">
    <property type="entry name" value="EF-hand"/>
    <property type="match status" value="1"/>
</dbReference>
<organism evidence="3 4">
    <name type="scientific">Cocos nucifera</name>
    <name type="common">Coconut palm</name>
    <dbReference type="NCBI Taxonomy" id="13894"/>
    <lineage>
        <taxon>Eukaryota</taxon>
        <taxon>Viridiplantae</taxon>
        <taxon>Streptophyta</taxon>
        <taxon>Embryophyta</taxon>
        <taxon>Tracheophyta</taxon>
        <taxon>Spermatophyta</taxon>
        <taxon>Magnoliopsida</taxon>
        <taxon>Liliopsida</taxon>
        <taxon>Arecaceae</taxon>
        <taxon>Arecoideae</taxon>
        <taxon>Cocoseae</taxon>
        <taxon>Attaleinae</taxon>
        <taxon>Cocos</taxon>
    </lineage>
</organism>
<protein>
    <submittedName>
        <fullName evidence="3">EF-hand domain</fullName>
    </submittedName>
</protein>
<accession>A0A8K0NBE7</accession>
<evidence type="ECO:0000256" key="1">
    <source>
        <dbReference type="ARBA" id="ARBA00022837"/>
    </source>
</evidence>
<evidence type="ECO:0000259" key="2">
    <source>
        <dbReference type="PROSITE" id="PS50222"/>
    </source>
</evidence>
<dbReference type="CDD" id="cd00051">
    <property type="entry name" value="EFh"/>
    <property type="match status" value="1"/>
</dbReference>
<dbReference type="GO" id="GO:0005509">
    <property type="term" value="F:calcium ion binding"/>
    <property type="evidence" value="ECO:0007669"/>
    <property type="project" value="InterPro"/>
</dbReference>
<proteinExistence type="predicted"/>
<dbReference type="InterPro" id="IPR002048">
    <property type="entry name" value="EF_hand_dom"/>
</dbReference>
<dbReference type="EMBL" id="CM017884">
    <property type="protein sequence ID" value="KAG1366618.1"/>
    <property type="molecule type" value="Genomic_DNA"/>
</dbReference>
<keyword evidence="1" id="KW-0106">Calcium</keyword>
<sequence length="80" mass="9286">MTEQEFRNWLKKVDLNGDGRISSGELKQALHVLGISWPTARAWWAVRKNDVNHNHYIDGDLEMKKLTQYAAKHWGVVVRA</sequence>
<dbReference type="PROSITE" id="PS50222">
    <property type="entry name" value="EF_HAND_2"/>
    <property type="match status" value="1"/>
</dbReference>
<dbReference type="Proteomes" id="UP000797356">
    <property type="component" value="Chromosome 13"/>
</dbReference>
<gene>
    <name evidence="3" type="ORF">COCNU_13G004080</name>
</gene>
<reference evidence="3" key="1">
    <citation type="journal article" date="2017" name="Gigascience">
        <title>The genome draft of coconut (Cocos nucifera).</title>
        <authorList>
            <person name="Xiao Y."/>
            <person name="Xu P."/>
            <person name="Fan H."/>
            <person name="Baudouin L."/>
            <person name="Xia W."/>
            <person name="Bocs S."/>
            <person name="Xu J."/>
            <person name="Li Q."/>
            <person name="Guo A."/>
            <person name="Zhou L."/>
            <person name="Li J."/>
            <person name="Wu Y."/>
            <person name="Ma Z."/>
            <person name="Armero A."/>
            <person name="Issali A.E."/>
            <person name="Liu N."/>
            <person name="Peng M."/>
            <person name="Yang Y."/>
        </authorList>
    </citation>
    <scope>NUCLEOTIDE SEQUENCE</scope>
    <source>
        <tissue evidence="3">Spear leaf of Hainan Tall coconut</tissue>
    </source>
</reference>
<dbReference type="Gene3D" id="1.10.238.10">
    <property type="entry name" value="EF-hand"/>
    <property type="match status" value="1"/>
</dbReference>
<reference evidence="3" key="2">
    <citation type="submission" date="2019-07" db="EMBL/GenBank/DDBJ databases">
        <authorList>
            <person name="Yang Y."/>
            <person name="Bocs S."/>
            <person name="Baudouin L."/>
        </authorList>
    </citation>
    <scope>NUCLEOTIDE SEQUENCE</scope>
    <source>
        <tissue evidence="3">Spear leaf of Hainan Tall coconut</tissue>
    </source>
</reference>
<dbReference type="SMART" id="SM00054">
    <property type="entry name" value="EFh"/>
    <property type="match status" value="1"/>
</dbReference>